<gene>
    <name evidence="1" type="ORF">MM171A00097_0059</name>
    <name evidence="2" type="ORF">MM171B00243_0011</name>
</gene>
<dbReference type="AlphaFoldDB" id="A0A6H1Z7H6"/>
<accession>A0A6H1Z7H6</accession>
<evidence type="ECO:0008006" key="3">
    <source>
        <dbReference type="Google" id="ProtNLM"/>
    </source>
</evidence>
<evidence type="ECO:0000313" key="2">
    <source>
        <dbReference type="EMBL" id="QJB04457.1"/>
    </source>
</evidence>
<protein>
    <recommendedName>
        <fullName evidence="3">CRISPR-associated protein</fullName>
    </recommendedName>
</protein>
<evidence type="ECO:0000313" key="1">
    <source>
        <dbReference type="EMBL" id="QJA43412.1"/>
    </source>
</evidence>
<proteinExistence type="predicted"/>
<dbReference type="EMBL" id="MT143710">
    <property type="protein sequence ID" value="QJA43412.1"/>
    <property type="molecule type" value="Genomic_DNA"/>
</dbReference>
<reference evidence="1" key="1">
    <citation type="submission" date="2020-03" db="EMBL/GenBank/DDBJ databases">
        <title>The deep terrestrial virosphere.</title>
        <authorList>
            <person name="Holmfeldt K."/>
            <person name="Nilsson E."/>
            <person name="Simone D."/>
            <person name="Lopez-Fernandez M."/>
            <person name="Wu X."/>
            <person name="de Brujin I."/>
            <person name="Lundin D."/>
            <person name="Andersson A."/>
            <person name="Bertilsson S."/>
            <person name="Dopson M."/>
        </authorList>
    </citation>
    <scope>NUCLEOTIDE SEQUENCE</scope>
    <source>
        <strain evidence="1">MM171A00097</strain>
        <strain evidence="2">MM171B00243</strain>
    </source>
</reference>
<sequence length="211" mass="23856">MWLRYQVELQMTGRFAASLPKTKEEIAAMLEQRMPANPPEDYTPIEELAEEVAAKVGATEGEEDHEEVKFGWATFPKDDTGLYYEGRCVRGHLKDCATQVRGFLEPEVKALKAKVANKVYVVTDVIPLGAKEPAGTEARYVQVMTRMGPRSTIKYVEYLEKPELTFELKVLNDGVITPDILNTIFEYGSIHGMGQERSQGWGRYTFNITEL</sequence>
<dbReference type="EMBL" id="MT143883">
    <property type="protein sequence ID" value="QJB04457.1"/>
    <property type="molecule type" value="Genomic_DNA"/>
</dbReference>
<name>A0A6H1Z7H6_9ZZZZ</name>
<organism evidence="1">
    <name type="scientific">viral metagenome</name>
    <dbReference type="NCBI Taxonomy" id="1070528"/>
    <lineage>
        <taxon>unclassified sequences</taxon>
        <taxon>metagenomes</taxon>
        <taxon>organismal metagenomes</taxon>
    </lineage>
</organism>